<keyword evidence="2" id="KW-0732">Signal</keyword>
<keyword evidence="5" id="KW-1185">Reference proteome</keyword>
<dbReference type="GO" id="GO:0005975">
    <property type="term" value="P:carbohydrate metabolic process"/>
    <property type="evidence" value="ECO:0007669"/>
    <property type="project" value="InterPro"/>
</dbReference>
<dbReference type="RefSeq" id="WP_195169326.1">
    <property type="nucleotide sequence ID" value="NZ_CP062983.1"/>
</dbReference>
<evidence type="ECO:0000259" key="3">
    <source>
        <dbReference type="PROSITE" id="PS51677"/>
    </source>
</evidence>
<protein>
    <submittedName>
        <fullName evidence="4">Polysaccharide deacetylase family protein</fullName>
    </submittedName>
</protein>
<reference evidence="4 5" key="1">
    <citation type="submission" date="2020-02" db="EMBL/GenBank/DDBJ databases">
        <authorList>
            <person name="Zheng R.K."/>
            <person name="Sun C.M."/>
        </authorList>
    </citation>
    <scope>NUCLEOTIDE SEQUENCE [LARGE SCALE GENOMIC DNA]</scope>
    <source>
        <strain evidence="5">rifampicinis</strain>
    </source>
</reference>
<dbReference type="Gene3D" id="3.20.20.370">
    <property type="entry name" value="Glycoside hydrolase/deacetylase"/>
    <property type="match status" value="1"/>
</dbReference>
<dbReference type="InterPro" id="IPR002509">
    <property type="entry name" value="NODB_dom"/>
</dbReference>
<evidence type="ECO:0000256" key="2">
    <source>
        <dbReference type="ARBA" id="ARBA00022729"/>
    </source>
</evidence>
<evidence type="ECO:0000313" key="4">
    <source>
        <dbReference type="EMBL" id="QPC81253.1"/>
    </source>
</evidence>
<dbReference type="SUPFAM" id="SSF88713">
    <property type="entry name" value="Glycoside hydrolase/deacetylase"/>
    <property type="match status" value="1"/>
</dbReference>
<dbReference type="PROSITE" id="PS51677">
    <property type="entry name" value="NODB"/>
    <property type="match status" value="1"/>
</dbReference>
<sequence>MRNICILGIFLLLTTITAETQDKRIYQTDGTLRRIYTPILMYHYISELPPEADDIRIGLTVLPHQFADHMAYLRDQNYQTISMDQLDEALRYGVSLPQNPIILTFDDGYIDHYTAATPILKQNGFQGIFYVITAFADNNLPGYMNWQQINDIAADGMWIGSHTKNHVELTDRSYDYLVYEILGSLESIEQHTGNYPTTFSYPIGRYDETTLDVVDTTEIKRSVTTFPGAYHTTDNRHEVSRLRVTSDMEAAGLDQMLRFYRDLR</sequence>
<accession>A0A7S8IDW9</accession>
<dbReference type="GO" id="GO:0005576">
    <property type="term" value="C:extracellular region"/>
    <property type="evidence" value="ECO:0007669"/>
    <property type="project" value="UniProtKB-SubCell"/>
</dbReference>
<organism evidence="4 5">
    <name type="scientific">Phototrophicus methaneseepsis</name>
    <dbReference type="NCBI Taxonomy" id="2710758"/>
    <lineage>
        <taxon>Bacteria</taxon>
        <taxon>Bacillati</taxon>
        <taxon>Chloroflexota</taxon>
        <taxon>Candidatus Thermofontia</taxon>
        <taxon>Phototrophicales</taxon>
        <taxon>Phototrophicaceae</taxon>
        <taxon>Phototrophicus</taxon>
    </lineage>
</organism>
<dbReference type="PANTHER" id="PTHR34216:SF3">
    <property type="entry name" value="POLY-BETA-1,6-N-ACETYL-D-GLUCOSAMINE N-DEACETYLASE"/>
    <property type="match status" value="1"/>
</dbReference>
<dbReference type="KEGG" id="pmet:G4Y79_16250"/>
<dbReference type="AlphaFoldDB" id="A0A7S8IDW9"/>
<dbReference type="Pfam" id="PF01522">
    <property type="entry name" value="Polysacc_deac_1"/>
    <property type="match status" value="1"/>
</dbReference>
<comment type="subcellular location">
    <subcellularLocation>
        <location evidence="1">Secreted</location>
    </subcellularLocation>
</comment>
<dbReference type="InterPro" id="IPR011330">
    <property type="entry name" value="Glyco_hydro/deAcase_b/a-brl"/>
</dbReference>
<dbReference type="Proteomes" id="UP000594468">
    <property type="component" value="Chromosome"/>
</dbReference>
<evidence type="ECO:0000313" key="5">
    <source>
        <dbReference type="Proteomes" id="UP000594468"/>
    </source>
</evidence>
<gene>
    <name evidence="4" type="ORF">G4Y79_16250</name>
</gene>
<evidence type="ECO:0000256" key="1">
    <source>
        <dbReference type="ARBA" id="ARBA00004613"/>
    </source>
</evidence>
<proteinExistence type="predicted"/>
<dbReference type="EMBL" id="CP062983">
    <property type="protein sequence ID" value="QPC81253.1"/>
    <property type="molecule type" value="Genomic_DNA"/>
</dbReference>
<dbReference type="CDD" id="cd10918">
    <property type="entry name" value="CE4_NodB_like_5s_6s"/>
    <property type="match status" value="1"/>
</dbReference>
<dbReference type="InterPro" id="IPR051398">
    <property type="entry name" value="Polysacch_Deacetylase"/>
</dbReference>
<dbReference type="GO" id="GO:0016810">
    <property type="term" value="F:hydrolase activity, acting on carbon-nitrogen (but not peptide) bonds"/>
    <property type="evidence" value="ECO:0007669"/>
    <property type="project" value="InterPro"/>
</dbReference>
<feature type="domain" description="NodB homology" evidence="3">
    <location>
        <begin position="99"/>
        <end position="264"/>
    </location>
</feature>
<name>A0A7S8IDW9_9CHLR</name>
<dbReference type="PANTHER" id="PTHR34216">
    <property type="match status" value="1"/>
</dbReference>